<dbReference type="SMART" id="SM00822">
    <property type="entry name" value="PKS_KR"/>
    <property type="match status" value="1"/>
</dbReference>
<dbReference type="PRINTS" id="PR00081">
    <property type="entry name" value="GDHRDH"/>
</dbReference>
<dbReference type="SUPFAM" id="SSF51735">
    <property type="entry name" value="NAD(P)-binding Rossmann-fold domains"/>
    <property type="match status" value="1"/>
</dbReference>
<protein>
    <submittedName>
        <fullName evidence="5">NAD(P)-dependent dehydrogenase (Short-subunit alcohol dehydrogenase family)</fullName>
    </submittedName>
</protein>
<evidence type="ECO:0000256" key="2">
    <source>
        <dbReference type="ARBA" id="ARBA00023002"/>
    </source>
</evidence>
<dbReference type="PANTHER" id="PTHR48107">
    <property type="entry name" value="NADPH-DEPENDENT ALDEHYDE REDUCTASE-LIKE PROTEIN, CHLOROPLASTIC-RELATED"/>
    <property type="match status" value="1"/>
</dbReference>
<keyword evidence="6" id="KW-1185">Reference proteome</keyword>
<dbReference type="AlphaFoldDB" id="A0A561T3N1"/>
<sequence length="342" mass="35925">MTAPASPAARDLDGKVAVVVGGSRNVGAEFAVGLAGRGATTVITYGGDESAAHKTLARLEEHGVAADAVRADATDAARTEALFAGVAQRHGRLDIVVHLPGMVLKKPLAECSDTDYEQVVDRNLRSVFLSLRAALRHLSDGGRYVVLSTTMTSFMPGPYGLYAAGKAGVEQLVRAAAREAGARGITVNAVAPGPVDTPFFHGAETPESTTQAAGFVPQNRLGMPSDIAPMICFLVGDGGGLGERPDAAGQRRPVLRMCLRSAERAAQGGRDLRDRMRPRPTYGLLKHILTLTARASRSARAPRRSCGTPARWAPPTSTRRRACSARRRRPGPSGREGCGSSG</sequence>
<proteinExistence type="inferred from homology"/>
<dbReference type="InterPro" id="IPR057326">
    <property type="entry name" value="KR_dom"/>
</dbReference>
<evidence type="ECO:0000259" key="4">
    <source>
        <dbReference type="SMART" id="SM00822"/>
    </source>
</evidence>
<evidence type="ECO:0000313" key="6">
    <source>
        <dbReference type="Proteomes" id="UP000321261"/>
    </source>
</evidence>
<dbReference type="Proteomes" id="UP000321261">
    <property type="component" value="Unassembled WGS sequence"/>
</dbReference>
<dbReference type="GO" id="GO:0016614">
    <property type="term" value="F:oxidoreductase activity, acting on CH-OH group of donors"/>
    <property type="evidence" value="ECO:0007669"/>
    <property type="project" value="UniProtKB-ARBA"/>
</dbReference>
<reference evidence="5 6" key="1">
    <citation type="submission" date="2019-06" db="EMBL/GenBank/DDBJ databases">
        <title>Sequencing the genomes of 1000 actinobacteria strains.</title>
        <authorList>
            <person name="Klenk H.-P."/>
        </authorList>
    </citation>
    <scope>NUCLEOTIDE SEQUENCE [LARGE SCALE GENOMIC DNA]</scope>
    <source>
        <strain evidence="5 6">DSM 45671</strain>
    </source>
</reference>
<accession>A0A561T3N1</accession>
<dbReference type="EMBL" id="VIWU01000001">
    <property type="protein sequence ID" value="TWF81705.1"/>
    <property type="molecule type" value="Genomic_DNA"/>
</dbReference>
<comment type="similarity">
    <text evidence="1">Belongs to the short-chain dehydrogenases/reductases (SDR) family.</text>
</comment>
<name>A0A561T3N1_9PSEU</name>
<keyword evidence="2" id="KW-0560">Oxidoreductase</keyword>
<feature type="region of interest" description="Disordered" evidence="3">
    <location>
        <begin position="294"/>
        <end position="342"/>
    </location>
</feature>
<evidence type="ECO:0000256" key="1">
    <source>
        <dbReference type="ARBA" id="ARBA00006484"/>
    </source>
</evidence>
<comment type="caution">
    <text evidence="5">The sequence shown here is derived from an EMBL/GenBank/DDBJ whole genome shotgun (WGS) entry which is preliminary data.</text>
</comment>
<dbReference type="Pfam" id="PF13561">
    <property type="entry name" value="adh_short_C2"/>
    <property type="match status" value="1"/>
</dbReference>
<evidence type="ECO:0000256" key="3">
    <source>
        <dbReference type="SAM" id="MobiDB-lite"/>
    </source>
</evidence>
<dbReference type="PANTHER" id="PTHR48107:SF7">
    <property type="entry name" value="RE15974P"/>
    <property type="match status" value="1"/>
</dbReference>
<dbReference type="Gene3D" id="3.40.50.720">
    <property type="entry name" value="NAD(P)-binding Rossmann-like Domain"/>
    <property type="match status" value="1"/>
</dbReference>
<feature type="domain" description="Ketoreductase" evidence="4">
    <location>
        <begin position="15"/>
        <end position="193"/>
    </location>
</feature>
<dbReference type="InterPro" id="IPR036291">
    <property type="entry name" value="NAD(P)-bd_dom_sf"/>
</dbReference>
<dbReference type="InterPro" id="IPR002347">
    <property type="entry name" value="SDR_fam"/>
</dbReference>
<organism evidence="5 6">
    <name type="scientific">Pseudonocardia hierapolitana</name>
    <dbReference type="NCBI Taxonomy" id="1128676"/>
    <lineage>
        <taxon>Bacteria</taxon>
        <taxon>Bacillati</taxon>
        <taxon>Actinomycetota</taxon>
        <taxon>Actinomycetes</taxon>
        <taxon>Pseudonocardiales</taxon>
        <taxon>Pseudonocardiaceae</taxon>
        <taxon>Pseudonocardia</taxon>
    </lineage>
</organism>
<gene>
    <name evidence="5" type="ORF">FHX44_117650</name>
</gene>
<evidence type="ECO:0000313" key="5">
    <source>
        <dbReference type="EMBL" id="TWF81705.1"/>
    </source>
</evidence>
<feature type="compositionally biased region" description="Basic residues" evidence="3">
    <location>
        <begin position="318"/>
        <end position="330"/>
    </location>
</feature>